<dbReference type="PANTHER" id="PTHR11941">
    <property type="entry name" value="ENOYL-COA HYDRATASE-RELATED"/>
    <property type="match status" value="1"/>
</dbReference>
<dbReference type="Pfam" id="PF00378">
    <property type="entry name" value="ECH_1"/>
    <property type="match status" value="1"/>
</dbReference>
<dbReference type="AlphaFoldDB" id="A0A939ED22"/>
<dbReference type="PROSITE" id="PS00166">
    <property type="entry name" value="ENOYL_COA_HYDRATASE"/>
    <property type="match status" value="1"/>
</dbReference>
<dbReference type="GO" id="GO:0016829">
    <property type="term" value="F:lyase activity"/>
    <property type="evidence" value="ECO:0007669"/>
    <property type="project" value="UniProtKB-KW"/>
</dbReference>
<gene>
    <name evidence="4" type="ORF">JF539_12065</name>
</gene>
<dbReference type="RefSeq" id="WP_207140666.1">
    <property type="nucleotide sequence ID" value="NZ_JAEKJZ010000001.1"/>
</dbReference>
<name>A0A939ED22_9HYPH</name>
<organism evidence="4 5">
    <name type="scientific">Roseibium aggregatum</name>
    <dbReference type="NCBI Taxonomy" id="187304"/>
    <lineage>
        <taxon>Bacteria</taxon>
        <taxon>Pseudomonadati</taxon>
        <taxon>Pseudomonadota</taxon>
        <taxon>Alphaproteobacteria</taxon>
        <taxon>Hyphomicrobiales</taxon>
        <taxon>Stappiaceae</taxon>
        <taxon>Roseibium</taxon>
    </lineage>
</organism>
<dbReference type="Gene3D" id="1.10.12.10">
    <property type="entry name" value="Lyase 2-enoyl-coa Hydratase, Chain A, domain 2"/>
    <property type="match status" value="1"/>
</dbReference>
<dbReference type="CDD" id="cd06558">
    <property type="entry name" value="crotonase-like"/>
    <property type="match status" value="1"/>
</dbReference>
<dbReference type="PANTHER" id="PTHR11941:SF54">
    <property type="entry name" value="ENOYL-COA HYDRATASE, MITOCHONDRIAL"/>
    <property type="match status" value="1"/>
</dbReference>
<dbReference type="SUPFAM" id="SSF52096">
    <property type="entry name" value="ClpP/crotonase"/>
    <property type="match status" value="1"/>
</dbReference>
<reference evidence="4" key="1">
    <citation type="submission" date="2020-12" db="EMBL/GenBank/DDBJ databases">
        <title>Oil enriched cultivation method for isolating marine PHA-producing bacteria.</title>
        <authorList>
            <person name="Zheng W."/>
            <person name="Yu S."/>
            <person name="Huang Y."/>
        </authorList>
    </citation>
    <scope>NUCLEOTIDE SEQUENCE</scope>
    <source>
        <strain evidence="4">SY-2-12</strain>
    </source>
</reference>
<dbReference type="InterPro" id="IPR029045">
    <property type="entry name" value="ClpP/crotonase-like_dom_sf"/>
</dbReference>
<evidence type="ECO:0000256" key="1">
    <source>
        <dbReference type="ARBA" id="ARBA00005254"/>
    </source>
</evidence>
<dbReference type="GO" id="GO:0006635">
    <property type="term" value="P:fatty acid beta-oxidation"/>
    <property type="evidence" value="ECO:0007669"/>
    <property type="project" value="TreeGrafter"/>
</dbReference>
<dbReference type="InterPro" id="IPR001753">
    <property type="entry name" value="Enoyl-CoA_hydra/iso"/>
</dbReference>
<accession>A0A939ED22</accession>
<dbReference type="EMBL" id="JAEKJZ010000001">
    <property type="protein sequence ID" value="MBN9671071.1"/>
    <property type="molecule type" value="Genomic_DNA"/>
</dbReference>
<protein>
    <submittedName>
        <fullName evidence="4">Enoyl-CoA hydratase/isomerase family protein</fullName>
    </submittedName>
</protein>
<proteinExistence type="inferred from homology"/>
<evidence type="ECO:0000256" key="3">
    <source>
        <dbReference type="RuleBase" id="RU003707"/>
    </source>
</evidence>
<comment type="caution">
    <text evidence="4">The sequence shown here is derived from an EMBL/GenBank/DDBJ whole genome shotgun (WGS) entry which is preliminary data.</text>
</comment>
<dbReference type="Gene3D" id="3.90.226.10">
    <property type="entry name" value="2-enoyl-CoA Hydratase, Chain A, domain 1"/>
    <property type="match status" value="1"/>
</dbReference>
<evidence type="ECO:0000313" key="5">
    <source>
        <dbReference type="Proteomes" id="UP000664096"/>
    </source>
</evidence>
<dbReference type="Proteomes" id="UP000664096">
    <property type="component" value="Unassembled WGS sequence"/>
</dbReference>
<dbReference type="InterPro" id="IPR014748">
    <property type="entry name" value="Enoyl-CoA_hydra_C"/>
</dbReference>
<dbReference type="InterPro" id="IPR018376">
    <property type="entry name" value="Enoyl-CoA_hyd/isom_CS"/>
</dbReference>
<evidence type="ECO:0000256" key="2">
    <source>
        <dbReference type="ARBA" id="ARBA00023239"/>
    </source>
</evidence>
<keyword evidence="2" id="KW-0456">Lyase</keyword>
<sequence length="268" mass="28153">MTNESGTAADNPLVMAGGPVAELFLNAPDRKNALPLAAWQRFPEALRKIEKKSETRVLIVRGTGGKAFCAGADISEFEAIRSTPEAAKRYDEINVAAFKALKSLSIPVIAAIEGPCLGGGLGLALACDIRIAEPGAFFGIPAARLGLAYPPEALSDLLEAVSPSNAKQILFGAQRLTAEHALRIGLIDEVTEPGQLEARVLALSSTLCANAPLSLKAAKHAVNLLSRAEAGTGLHEALANADACIDSADYREGCRAFLEKRQPAFKGR</sequence>
<evidence type="ECO:0000313" key="4">
    <source>
        <dbReference type="EMBL" id="MBN9671071.1"/>
    </source>
</evidence>
<comment type="similarity">
    <text evidence="1 3">Belongs to the enoyl-CoA hydratase/isomerase family.</text>
</comment>